<dbReference type="AlphaFoldDB" id="A0A6I3XMY3"/>
<name>A0A6I3XMY3_9BURK</name>
<dbReference type="RefSeq" id="WP_155711538.1">
    <property type="nucleotide sequence ID" value="NZ_BMWU01000015.1"/>
</dbReference>
<sequence length="262" mass="29834">MKSEISVNFLRSIAISMIVLMVSATVLNFAFASSSADVAKEFQWIDLSSCKKPSKSPPRAQKESYETYNIQRRYVDLDQDGACEVMDLWIERLGGNPSPGMRVLEQSHFRYKGGNWQKYSTSPTLKFYPYLLRLLKTGETVYVEAPSDSDVSDNIVLGMQEIRIFFPPVWDETPGFLDDLILKPYQGRPGPILQALAVLLTERFARQEAEPGKRLAGNPRFPWSPDEEQKKIQWILKEANQTLRPEERIAVDSSGLPLLQEK</sequence>
<dbReference type="Proteomes" id="UP000431684">
    <property type="component" value="Unassembled WGS sequence"/>
</dbReference>
<feature type="transmembrane region" description="Helical" evidence="1">
    <location>
        <begin position="12"/>
        <end position="31"/>
    </location>
</feature>
<keyword evidence="3" id="KW-1185">Reference proteome</keyword>
<gene>
    <name evidence="2" type="ORF">GJV26_26125</name>
</gene>
<evidence type="ECO:0000256" key="1">
    <source>
        <dbReference type="SAM" id="Phobius"/>
    </source>
</evidence>
<evidence type="ECO:0000313" key="3">
    <source>
        <dbReference type="Proteomes" id="UP000431684"/>
    </source>
</evidence>
<reference evidence="2 3" key="1">
    <citation type="submission" date="2019-11" db="EMBL/GenBank/DDBJ databases">
        <title>Draft Genome Sequences of Six Type Strains of the Genus Massilia.</title>
        <authorList>
            <person name="Miess H."/>
            <person name="Frediansyah A."/>
            <person name="Goeker M."/>
            <person name="Gross H."/>
        </authorList>
    </citation>
    <scope>NUCLEOTIDE SEQUENCE [LARGE SCALE GENOMIC DNA]</scope>
    <source>
        <strain evidence="2 3">DSM 17513</strain>
    </source>
</reference>
<comment type="caution">
    <text evidence="2">The sequence shown here is derived from an EMBL/GenBank/DDBJ whole genome shotgun (WGS) entry which is preliminary data.</text>
</comment>
<dbReference type="OrthoDB" id="9837398at2"/>
<keyword evidence="1" id="KW-0812">Transmembrane</keyword>
<keyword evidence="1" id="KW-1133">Transmembrane helix</keyword>
<evidence type="ECO:0000313" key="2">
    <source>
        <dbReference type="EMBL" id="MUI15910.1"/>
    </source>
</evidence>
<dbReference type="EMBL" id="WNWM01000002">
    <property type="protein sequence ID" value="MUI15910.1"/>
    <property type="molecule type" value="Genomic_DNA"/>
</dbReference>
<protein>
    <submittedName>
        <fullName evidence="2">Uncharacterized protein</fullName>
    </submittedName>
</protein>
<keyword evidence="1" id="KW-0472">Membrane</keyword>
<proteinExistence type="predicted"/>
<accession>A0A6I3XMY3</accession>
<organism evidence="2 3">
    <name type="scientific">Pseudoduganella dura</name>
    <dbReference type="NCBI Taxonomy" id="321982"/>
    <lineage>
        <taxon>Bacteria</taxon>
        <taxon>Pseudomonadati</taxon>
        <taxon>Pseudomonadota</taxon>
        <taxon>Betaproteobacteria</taxon>
        <taxon>Burkholderiales</taxon>
        <taxon>Oxalobacteraceae</taxon>
        <taxon>Telluria group</taxon>
        <taxon>Pseudoduganella</taxon>
    </lineage>
</organism>